<organism evidence="2 3">
    <name type="scientific">Pseudomonas knackmussii (strain DSM 6978 / CCUG 54928 / LMG 23759 / B13)</name>
    <dbReference type="NCBI Taxonomy" id="1301098"/>
    <lineage>
        <taxon>Bacteria</taxon>
        <taxon>Pseudomonadati</taxon>
        <taxon>Pseudomonadota</taxon>
        <taxon>Gammaproteobacteria</taxon>
        <taxon>Pseudomonadales</taxon>
        <taxon>Pseudomonadaceae</taxon>
        <taxon>Pseudomonas</taxon>
    </lineage>
</organism>
<evidence type="ECO:0000313" key="2">
    <source>
        <dbReference type="EMBL" id="CDF85657.1"/>
    </source>
</evidence>
<evidence type="ECO:0000256" key="1">
    <source>
        <dbReference type="SAM" id="SignalP"/>
    </source>
</evidence>
<protein>
    <recommendedName>
        <fullName evidence="4">DUF1329 domain-containing protein</fullName>
    </recommendedName>
</protein>
<sequence length="458" mass="51384">MNRKPYLFPLLLSAGLACLAGAAQAKVSPEEAARLGQELTPMGAEKAGNADGSIPAWSGKWRGAPPQVKYAGPGNAYPDPYADEKPLFVITAQNMGQYDSFLTDGERALLKRYPTTFRMPIYPSHRDFRMSEKAEANIKANALNAELVEGGNAVRNAFGASPFPIPKNGYELMWNHALQARPNSEEAIYDQAVIYSNGNQALQTVHYQILAPWCDPKGSLQSYDGGVMSHFMITTLKPVRAKGEIIGGNEFFDPVASPRQSWQYLPGTRRVRRAPTVGYDTPIGAGGFRTIDEDRLFNGAPDRYDWKLIGKREVFIPYNNYKLDDPSLKYAQILTPNHVNPDYMRYEKHRVWIVEATLKPGARHIYGKRTLYIDEDSWSAALADNYDNRGQLWRTNMQTSLYAYDIQLNQARIALFHDLIAGSYLADRMSNEEKPAQLNTAQYDADYFSAANMRKLGQ</sequence>
<dbReference type="HOGENOM" id="CLU_048734_0_0_6"/>
<dbReference type="STRING" id="1301098.PKB_4332"/>
<evidence type="ECO:0000313" key="3">
    <source>
        <dbReference type="Proteomes" id="UP000025241"/>
    </source>
</evidence>
<accession>A0A024HMB7</accession>
<dbReference type="KEGG" id="pkc:PKB_4332"/>
<feature type="chain" id="PRO_5001530101" description="DUF1329 domain-containing protein" evidence="1">
    <location>
        <begin position="26"/>
        <end position="458"/>
    </location>
</feature>
<reference evidence="2 3" key="2">
    <citation type="submission" date="2014-05" db="EMBL/GenBank/DDBJ databases">
        <title>Genome sequence of the 3-chlorobenzoate degrading bacterium Pseudomonas knackmussii B13 shows multiple evidence for horizontal gene transfer.</title>
        <authorList>
            <person name="Miyazaki R."/>
            <person name="Bertelli C."/>
            <person name="Falquet L."/>
            <person name="Robinson-Rechavi M."/>
            <person name="Gharib W."/>
            <person name="Roy S."/>
            <person name="Van der Meer J.R."/>
        </authorList>
    </citation>
    <scope>NUCLEOTIDE SEQUENCE [LARGE SCALE GENOMIC DNA]</scope>
    <source>
        <strain evidence="2 3">B13</strain>
    </source>
</reference>
<dbReference type="Gene3D" id="2.50.20.10">
    <property type="entry name" value="Lipoprotein localisation LolA/LolB/LppX"/>
    <property type="match status" value="1"/>
</dbReference>
<dbReference type="Pfam" id="PF07044">
    <property type="entry name" value="DUF1329"/>
    <property type="match status" value="1"/>
</dbReference>
<dbReference type="EMBL" id="HG322950">
    <property type="protein sequence ID" value="CDF85657.1"/>
    <property type="molecule type" value="Genomic_DNA"/>
</dbReference>
<name>A0A024HMB7_PSEKB</name>
<feature type="signal peptide" evidence="1">
    <location>
        <begin position="1"/>
        <end position="25"/>
    </location>
</feature>
<dbReference type="AlphaFoldDB" id="A0A024HMB7"/>
<keyword evidence="1" id="KW-0732">Signal</keyword>
<keyword evidence="3" id="KW-1185">Reference proteome</keyword>
<gene>
    <name evidence="2" type="ORF">PKB_4332</name>
</gene>
<dbReference type="OrthoDB" id="6751304at2"/>
<reference evidence="2 3" key="1">
    <citation type="submission" date="2013-03" db="EMBL/GenBank/DDBJ databases">
        <authorList>
            <person name="Linke B."/>
        </authorList>
    </citation>
    <scope>NUCLEOTIDE SEQUENCE [LARGE SCALE GENOMIC DNA]</scope>
    <source>
        <strain evidence="2 3">B13</strain>
    </source>
</reference>
<evidence type="ECO:0008006" key="4">
    <source>
        <dbReference type="Google" id="ProtNLM"/>
    </source>
</evidence>
<dbReference type="PROSITE" id="PS51257">
    <property type="entry name" value="PROKAR_LIPOPROTEIN"/>
    <property type="match status" value="1"/>
</dbReference>
<dbReference type="eggNOG" id="ENOG502Z7HQ">
    <property type="taxonomic scope" value="Bacteria"/>
</dbReference>
<dbReference type="RefSeq" id="WP_043254306.1">
    <property type="nucleotide sequence ID" value="NZ_HG322950.1"/>
</dbReference>
<dbReference type="CDD" id="cd16329">
    <property type="entry name" value="LolA_like"/>
    <property type="match status" value="1"/>
</dbReference>
<dbReference type="InterPro" id="IPR010752">
    <property type="entry name" value="DUF1329"/>
</dbReference>
<dbReference type="Proteomes" id="UP000025241">
    <property type="component" value="Chromosome I"/>
</dbReference>
<dbReference type="PATRIC" id="fig|1301098.3.peg.4339"/>
<proteinExistence type="predicted"/>